<feature type="transmembrane region" description="Helical" evidence="2">
    <location>
        <begin position="170"/>
        <end position="188"/>
    </location>
</feature>
<dbReference type="Proteomes" id="UP000664414">
    <property type="component" value="Unassembled WGS sequence"/>
</dbReference>
<dbReference type="AlphaFoldDB" id="A0A8J7PJF6"/>
<comment type="caution">
    <text evidence="2">Lacks conserved residue(s) required for the propagation of feature annotation.</text>
</comment>
<keyword evidence="2" id="KW-0472">Membrane</keyword>
<keyword evidence="2" id="KW-0812">Transmembrane</keyword>
<comment type="similarity">
    <text evidence="2">Belongs to the MlaE permease family.</text>
</comment>
<keyword evidence="2" id="KW-1133">Transmembrane helix</keyword>
<dbReference type="InterPro" id="IPR030802">
    <property type="entry name" value="Permease_MalE"/>
</dbReference>
<accession>A0A8J7PJF6</accession>
<name>A0A8J7PJF6_9PROT</name>
<gene>
    <name evidence="3" type="ORF">J0H12_05330</name>
</gene>
<evidence type="ECO:0000313" key="4">
    <source>
        <dbReference type="Proteomes" id="UP000664414"/>
    </source>
</evidence>
<dbReference type="EMBL" id="JAFKGL010000020">
    <property type="protein sequence ID" value="MBN9413325.1"/>
    <property type="molecule type" value="Genomic_DNA"/>
</dbReference>
<proteinExistence type="inferred from homology"/>
<dbReference type="PANTHER" id="PTHR30188">
    <property type="entry name" value="ABC TRANSPORTER PERMEASE PROTEIN-RELATED"/>
    <property type="match status" value="1"/>
</dbReference>
<keyword evidence="2" id="KW-1003">Cell membrane</keyword>
<evidence type="ECO:0000256" key="2">
    <source>
        <dbReference type="RuleBase" id="RU362044"/>
    </source>
</evidence>
<comment type="function">
    <text evidence="1">Could be part of an ABC transporter complex.</text>
</comment>
<dbReference type="GO" id="GO:0005548">
    <property type="term" value="F:phospholipid transporter activity"/>
    <property type="evidence" value="ECO:0007669"/>
    <property type="project" value="TreeGrafter"/>
</dbReference>
<feature type="transmembrane region" description="Helical" evidence="2">
    <location>
        <begin position="313"/>
        <end position="333"/>
    </location>
</feature>
<protein>
    <submittedName>
        <fullName evidence="3">MlaE family lipid ABC transporter permease subunit</fullName>
    </submittedName>
</protein>
<dbReference type="Pfam" id="PF02405">
    <property type="entry name" value="MlaE"/>
    <property type="match status" value="1"/>
</dbReference>
<organism evidence="3 4">
    <name type="scientific">Candidatus Paracaedimonas acanthamoebae</name>
    <dbReference type="NCBI Taxonomy" id="244581"/>
    <lineage>
        <taxon>Bacteria</taxon>
        <taxon>Pseudomonadati</taxon>
        <taxon>Pseudomonadota</taxon>
        <taxon>Alphaproteobacteria</taxon>
        <taxon>Holosporales</taxon>
        <taxon>Caedimonadaceae</taxon>
        <taxon>Candidatus Paracaedimonas</taxon>
    </lineage>
</organism>
<feature type="transmembrane region" description="Helical" evidence="2">
    <location>
        <begin position="272"/>
        <end position="293"/>
    </location>
</feature>
<keyword evidence="2" id="KW-0997">Cell inner membrane</keyword>
<evidence type="ECO:0000256" key="1">
    <source>
        <dbReference type="ARBA" id="ARBA00003787"/>
    </source>
</evidence>
<comment type="caution">
    <text evidence="3">The sequence shown here is derived from an EMBL/GenBank/DDBJ whole genome shotgun (WGS) entry which is preliminary data.</text>
</comment>
<feature type="transmembrane region" description="Helical" evidence="2">
    <location>
        <begin position="353"/>
        <end position="374"/>
    </location>
</feature>
<sequence>MSFQPLFEVSQKNQKTTLKVGGSWQAKDLKNLVDLLKTENYPITTDVILDCKDLKALDTSGAWLLNRFLERYDHLHFVNVTSQTKALLQQVKTYPISSPREASKAPVRLFYVLNFLAQLGQKTVILSKTFLQSLSFFGEICSLSKTFILKPWRFRGISLFHFLYEDGVKAVPIVGLISFLIGIVLVYQGADQLRRFGAEIFTVDLLAISALREIGILLTAIVVAGRSGSAFTAQIGFMKLNQEIDAMIVLGLSPIEVLVLPRILALVIALPLLAVFADMMALMGGALMTSVMLDLNVEDFLHHLGLSIKPWTFWTGIIKAPVFAFFIALIGCFEGLRVQGGAQSVGMHTTKSVVQGIFLVVVLDAFFSILFSILGI</sequence>
<dbReference type="NCBIfam" id="TIGR00056">
    <property type="entry name" value="MlaE family lipid ABC transporter permease subunit"/>
    <property type="match status" value="1"/>
</dbReference>
<dbReference type="PANTHER" id="PTHR30188:SF3">
    <property type="entry name" value="ABC TRANSPORTER PERMEASE"/>
    <property type="match status" value="1"/>
</dbReference>
<dbReference type="InterPro" id="IPR003453">
    <property type="entry name" value="ABC_MlaE_roteobac"/>
</dbReference>
<reference evidence="3" key="1">
    <citation type="submission" date="2021-02" db="EMBL/GenBank/DDBJ databases">
        <title>Thiocyanate and organic carbon inputs drive convergent selection for specific autotrophic Afipia and Thiobacillus strains within complex microbiomes.</title>
        <authorList>
            <person name="Huddy R.J."/>
            <person name="Sachdeva R."/>
            <person name="Kadzinga F."/>
            <person name="Kantor R.S."/>
            <person name="Harrison S.T.L."/>
            <person name="Banfield J.F."/>
        </authorList>
    </citation>
    <scope>NUCLEOTIDE SEQUENCE</scope>
    <source>
        <strain evidence="3">SCN18_10_11_15_R4_P_38_20</strain>
    </source>
</reference>
<dbReference type="GO" id="GO:0043190">
    <property type="term" value="C:ATP-binding cassette (ABC) transporter complex"/>
    <property type="evidence" value="ECO:0007669"/>
    <property type="project" value="InterPro"/>
</dbReference>
<comment type="subcellular location">
    <subcellularLocation>
        <location evidence="2">Cell inner membrane</location>
        <topology evidence="2">Multi-pass membrane protein</topology>
    </subcellularLocation>
</comment>
<evidence type="ECO:0000313" key="3">
    <source>
        <dbReference type="EMBL" id="MBN9413325.1"/>
    </source>
</evidence>